<name>A0AA35PCV9_9SAUR</name>
<proteinExistence type="predicted"/>
<organism evidence="1 2">
    <name type="scientific">Podarcis lilfordi</name>
    <name type="common">Lilford's wall lizard</name>
    <dbReference type="NCBI Taxonomy" id="74358"/>
    <lineage>
        <taxon>Eukaryota</taxon>
        <taxon>Metazoa</taxon>
        <taxon>Chordata</taxon>
        <taxon>Craniata</taxon>
        <taxon>Vertebrata</taxon>
        <taxon>Euteleostomi</taxon>
        <taxon>Lepidosauria</taxon>
        <taxon>Squamata</taxon>
        <taxon>Bifurcata</taxon>
        <taxon>Unidentata</taxon>
        <taxon>Episquamata</taxon>
        <taxon>Laterata</taxon>
        <taxon>Lacertibaenia</taxon>
        <taxon>Lacertidae</taxon>
        <taxon>Podarcis</taxon>
    </lineage>
</organism>
<reference evidence="1" key="1">
    <citation type="submission" date="2022-12" db="EMBL/GenBank/DDBJ databases">
        <authorList>
            <person name="Alioto T."/>
            <person name="Alioto T."/>
            <person name="Gomez Garrido J."/>
        </authorList>
    </citation>
    <scope>NUCLEOTIDE SEQUENCE</scope>
</reference>
<dbReference type="AlphaFoldDB" id="A0AA35PCV9"/>
<dbReference type="Proteomes" id="UP001178461">
    <property type="component" value="Chromosome 7"/>
</dbReference>
<accession>A0AA35PCV9</accession>
<dbReference type="EMBL" id="OX395132">
    <property type="protein sequence ID" value="CAI5780082.1"/>
    <property type="molecule type" value="Genomic_DNA"/>
</dbReference>
<sequence length="62" mass="7397">EGRKEGRKETWKYYDRYHFDQEHWHTAVDVSTYPDIPSQTLFISYSKTSVTKSGLIKTKNNK</sequence>
<gene>
    <name evidence="1" type="ORF">PODLI_1B019670</name>
</gene>
<protein>
    <submittedName>
        <fullName evidence="1">Uncharacterized protein</fullName>
    </submittedName>
</protein>
<feature type="non-terminal residue" evidence="1">
    <location>
        <position position="1"/>
    </location>
</feature>
<evidence type="ECO:0000313" key="2">
    <source>
        <dbReference type="Proteomes" id="UP001178461"/>
    </source>
</evidence>
<keyword evidence="2" id="KW-1185">Reference proteome</keyword>
<evidence type="ECO:0000313" key="1">
    <source>
        <dbReference type="EMBL" id="CAI5780082.1"/>
    </source>
</evidence>